<dbReference type="GO" id="GO:0030203">
    <property type="term" value="P:glycosaminoglycan metabolic process"/>
    <property type="evidence" value="ECO:0007669"/>
    <property type="project" value="TreeGrafter"/>
</dbReference>
<dbReference type="SUPFAM" id="SSF55545">
    <property type="entry name" value="beta-N-acetylhexosaminidase-like domain"/>
    <property type="match status" value="1"/>
</dbReference>
<comment type="catalytic activity">
    <reaction evidence="1">
        <text>Hydrolysis of terminal non-reducing N-acetyl-D-hexosamine residues in N-acetyl-beta-D-hexosaminides.</text>
        <dbReference type="EC" id="3.2.1.52"/>
    </reaction>
</comment>
<dbReference type="GO" id="GO:0005975">
    <property type="term" value="P:carbohydrate metabolic process"/>
    <property type="evidence" value="ECO:0007669"/>
    <property type="project" value="InterPro"/>
</dbReference>
<dbReference type="AlphaFoldDB" id="A0A1J4KK50"/>
<dbReference type="SUPFAM" id="SSF51445">
    <property type="entry name" value="(Trans)glycosidases"/>
    <property type="match status" value="1"/>
</dbReference>
<dbReference type="Proteomes" id="UP000179807">
    <property type="component" value="Unassembled WGS sequence"/>
</dbReference>
<evidence type="ECO:0000259" key="8">
    <source>
        <dbReference type="Pfam" id="PF02838"/>
    </source>
</evidence>
<dbReference type="Gene3D" id="3.20.20.80">
    <property type="entry name" value="Glycosidases"/>
    <property type="match status" value="1"/>
</dbReference>
<gene>
    <name evidence="9" type="ORF">TRFO_03911</name>
</gene>
<dbReference type="InterPro" id="IPR025705">
    <property type="entry name" value="Beta_hexosaminidase_sua/sub"/>
</dbReference>
<dbReference type="GO" id="GO:0016020">
    <property type="term" value="C:membrane"/>
    <property type="evidence" value="ECO:0007669"/>
    <property type="project" value="TreeGrafter"/>
</dbReference>
<evidence type="ECO:0000256" key="5">
    <source>
        <dbReference type="ARBA" id="ARBA00023295"/>
    </source>
</evidence>
<dbReference type="PANTHER" id="PTHR22600:SF57">
    <property type="entry name" value="BETA-N-ACETYLHEXOSAMINIDASE"/>
    <property type="match status" value="1"/>
</dbReference>
<evidence type="ECO:0000259" key="7">
    <source>
        <dbReference type="Pfam" id="PF00728"/>
    </source>
</evidence>
<dbReference type="VEuPathDB" id="TrichDB:TRFO_03911"/>
<reference evidence="9" key="1">
    <citation type="submission" date="2016-10" db="EMBL/GenBank/DDBJ databases">
        <authorList>
            <person name="Benchimol M."/>
            <person name="Almeida L.G."/>
            <person name="Vasconcelos A.T."/>
            <person name="Perreira-Neves A."/>
            <person name="Rosa I.A."/>
            <person name="Tasca T."/>
            <person name="Bogo M.R."/>
            <person name="de Souza W."/>
        </authorList>
    </citation>
    <scope>NUCLEOTIDE SEQUENCE [LARGE SCALE GENOMIC DNA]</scope>
    <source>
        <strain evidence="9">K</strain>
    </source>
</reference>
<dbReference type="InterPro" id="IPR015883">
    <property type="entry name" value="Glyco_hydro_20_cat"/>
</dbReference>
<keyword evidence="5" id="KW-0326">Glycosidase</keyword>
<evidence type="ECO:0000256" key="4">
    <source>
        <dbReference type="ARBA" id="ARBA00022801"/>
    </source>
</evidence>
<dbReference type="PANTHER" id="PTHR22600">
    <property type="entry name" value="BETA-HEXOSAMINIDASE"/>
    <property type="match status" value="1"/>
</dbReference>
<dbReference type="OrthoDB" id="428480at2759"/>
<dbReference type="CDD" id="cd06563">
    <property type="entry name" value="GH20_chitobiase-like"/>
    <property type="match status" value="1"/>
</dbReference>
<dbReference type="Gene3D" id="3.30.379.10">
    <property type="entry name" value="Chitobiase/beta-hexosaminidase domain 2-like"/>
    <property type="match status" value="1"/>
</dbReference>
<dbReference type="InterPro" id="IPR015882">
    <property type="entry name" value="HEX_bac_N"/>
</dbReference>
<dbReference type="Pfam" id="PF00728">
    <property type="entry name" value="Glyco_hydro_20"/>
    <property type="match status" value="1"/>
</dbReference>
<keyword evidence="10" id="KW-1185">Reference proteome</keyword>
<evidence type="ECO:0000256" key="3">
    <source>
        <dbReference type="ARBA" id="ARBA00012663"/>
    </source>
</evidence>
<sequence length="687" mass="80070">MNFLDSTIMNDSFILHHITDLDIRLLFFISHFFAEMGFLSLFSLFQNIPNISVHSGTNITKIIPEPYKIHYYKGRWHFPDELSICSTNNFQESSLALEYFANVVKDHFDREVATGKCHQSLSASRTNFIIAEDKTIPEEGYQISITQSSGVKISASSLSGFFYAAKTLDQIIDQDKTMQHMLIDDKPRFRYRGLMLDVCRHFFNTSTIMDVLTEMSHYKLNKFHWHLTEDQAWRIEIKKHPKLTEIGSIRKASPQNGDRHILDDEPYGPYFFTQEEIREIIEFAKKLHIQIIPEIEMPGHALAALSAYPQFSCTGGPFEPRCFWGVDPDVFCAGNDEAIKFLEEVLDEVVQLFDSPFIHIGGDECPKKRWHNCSKCQKRMKDFNLANEEELQSWFVKHFEKYLSQKGRRIIGWDEILQGGVAESAVVMSWHGTKLGLQAANAGHEVIMTPVSHCYFDFYQIPNDKYEYIGGLTTVNKVYSLNPTEGLPPDKEKFILGVQANLWTEHVRTRDEVMWKIFPRLLALSEVAWTANENKDWNIFYNKLKFAHIKKLKQNEIIAAPIDKVPIGHFHTRNQYAVRTFEYDATLTCPINSTYRVIVELTKGSANVYSVFIFDEENLVGMNETHFQLNERYQFEAYYEVNVTNKMKYHEMTLKCEFECLKESCDGNIYMDFYYENPEREKFYDLL</sequence>
<dbReference type="GeneID" id="94826292"/>
<comment type="caution">
    <text evidence="9">The sequence shown here is derived from an EMBL/GenBank/DDBJ whole genome shotgun (WGS) entry which is preliminary data.</text>
</comment>
<evidence type="ECO:0000256" key="2">
    <source>
        <dbReference type="ARBA" id="ARBA00006285"/>
    </source>
</evidence>
<dbReference type="Pfam" id="PF02838">
    <property type="entry name" value="Glyco_hydro_20b"/>
    <property type="match status" value="1"/>
</dbReference>
<feature type="domain" description="Glycoside hydrolase family 20 catalytic" evidence="7">
    <location>
        <begin position="189"/>
        <end position="531"/>
    </location>
</feature>
<evidence type="ECO:0000256" key="6">
    <source>
        <dbReference type="PIRSR" id="PIRSR625705-1"/>
    </source>
</evidence>
<dbReference type="InterPro" id="IPR029018">
    <property type="entry name" value="Hex-like_dom2"/>
</dbReference>
<accession>A0A1J4KK50</accession>
<organism evidence="9 10">
    <name type="scientific">Tritrichomonas foetus</name>
    <dbReference type="NCBI Taxonomy" id="1144522"/>
    <lineage>
        <taxon>Eukaryota</taxon>
        <taxon>Metamonada</taxon>
        <taxon>Parabasalia</taxon>
        <taxon>Tritrichomonadida</taxon>
        <taxon>Tritrichomonadidae</taxon>
        <taxon>Tritrichomonas</taxon>
    </lineage>
</organism>
<dbReference type="PRINTS" id="PR00738">
    <property type="entry name" value="GLHYDRLASE20"/>
</dbReference>
<proteinExistence type="inferred from homology"/>
<comment type="similarity">
    <text evidence="2">Belongs to the glycosyl hydrolase 20 family.</text>
</comment>
<dbReference type="EMBL" id="MLAK01000582">
    <property type="protein sequence ID" value="OHT11679.1"/>
    <property type="molecule type" value="Genomic_DNA"/>
</dbReference>
<dbReference type="EC" id="3.2.1.52" evidence="3"/>
<dbReference type="GO" id="GO:0004563">
    <property type="term" value="F:beta-N-acetylhexosaminidase activity"/>
    <property type="evidence" value="ECO:0007669"/>
    <property type="project" value="UniProtKB-EC"/>
</dbReference>
<dbReference type="RefSeq" id="XP_068364815.1">
    <property type="nucleotide sequence ID" value="XM_068491588.1"/>
</dbReference>
<name>A0A1J4KK50_9EUKA</name>
<feature type="domain" description="Beta-hexosaminidase bacterial type N-terminal" evidence="8">
    <location>
        <begin position="61"/>
        <end position="185"/>
    </location>
</feature>
<dbReference type="InterPro" id="IPR017853">
    <property type="entry name" value="GH"/>
</dbReference>
<evidence type="ECO:0000313" key="10">
    <source>
        <dbReference type="Proteomes" id="UP000179807"/>
    </source>
</evidence>
<keyword evidence="4" id="KW-0378">Hydrolase</keyword>
<evidence type="ECO:0000256" key="1">
    <source>
        <dbReference type="ARBA" id="ARBA00001231"/>
    </source>
</evidence>
<feature type="active site" description="Proton donor" evidence="6">
    <location>
        <position position="364"/>
    </location>
</feature>
<protein>
    <recommendedName>
        <fullName evidence="3">beta-N-acetylhexosaminidase</fullName>
        <ecNumber evidence="3">3.2.1.52</ecNumber>
    </recommendedName>
</protein>
<evidence type="ECO:0000313" key="9">
    <source>
        <dbReference type="EMBL" id="OHT11679.1"/>
    </source>
</evidence>